<dbReference type="Pfam" id="PF16669">
    <property type="entry name" value="TTC5_OB"/>
    <property type="match status" value="1"/>
</dbReference>
<evidence type="ECO:0000256" key="1">
    <source>
        <dbReference type="SAM" id="Coils"/>
    </source>
</evidence>
<dbReference type="Gene3D" id="2.40.50.550">
    <property type="match status" value="1"/>
</dbReference>
<dbReference type="Proteomes" id="UP000626109">
    <property type="component" value="Unassembled WGS sequence"/>
</dbReference>
<gene>
    <name evidence="3" type="ORF">PGLA2088_LOCUS16897</name>
</gene>
<feature type="coiled-coil region" evidence="1">
    <location>
        <begin position="19"/>
        <end position="73"/>
    </location>
</feature>
<keyword evidence="1" id="KW-0175">Coiled coil</keyword>
<evidence type="ECO:0000259" key="2">
    <source>
        <dbReference type="Pfam" id="PF16669"/>
    </source>
</evidence>
<dbReference type="AlphaFoldDB" id="A0A813JAH7"/>
<dbReference type="InterPro" id="IPR038645">
    <property type="entry name" value="TTC5_OB_sf"/>
</dbReference>
<organism evidence="3 4">
    <name type="scientific">Polarella glacialis</name>
    <name type="common">Dinoflagellate</name>
    <dbReference type="NCBI Taxonomy" id="89957"/>
    <lineage>
        <taxon>Eukaryota</taxon>
        <taxon>Sar</taxon>
        <taxon>Alveolata</taxon>
        <taxon>Dinophyceae</taxon>
        <taxon>Suessiales</taxon>
        <taxon>Suessiaceae</taxon>
        <taxon>Polarella</taxon>
    </lineage>
</organism>
<proteinExistence type="predicted"/>
<feature type="domain" description="Tetratricopeptide repeat protein 5 OB fold" evidence="2">
    <location>
        <begin position="113"/>
        <end position="211"/>
    </location>
</feature>
<evidence type="ECO:0000313" key="3">
    <source>
        <dbReference type="EMBL" id="CAE8668367.1"/>
    </source>
</evidence>
<comment type="caution">
    <text evidence="3">The sequence shown here is derived from an EMBL/GenBank/DDBJ whole genome shotgun (WGS) entry which is preliminary data.</text>
</comment>
<dbReference type="EMBL" id="CAJNNW010021712">
    <property type="protein sequence ID" value="CAE8668367.1"/>
    <property type="molecule type" value="Genomic_DNA"/>
</dbReference>
<accession>A0A813JAH7</accession>
<reference evidence="3" key="1">
    <citation type="submission" date="2021-02" db="EMBL/GenBank/DDBJ databases">
        <authorList>
            <person name="Dougan E. K."/>
            <person name="Rhodes N."/>
            <person name="Thang M."/>
            <person name="Chan C."/>
        </authorList>
    </citation>
    <scope>NUCLEOTIDE SEQUENCE</scope>
</reference>
<name>A0A813JAH7_POLGL</name>
<feature type="non-terminal residue" evidence="3">
    <location>
        <position position="1"/>
    </location>
</feature>
<feature type="non-terminal residue" evidence="3">
    <location>
        <position position="249"/>
    </location>
</feature>
<evidence type="ECO:0000313" key="4">
    <source>
        <dbReference type="Proteomes" id="UP000626109"/>
    </source>
</evidence>
<dbReference type="InterPro" id="IPR032076">
    <property type="entry name" value="TTC5_OB"/>
</dbReference>
<protein>
    <recommendedName>
        <fullName evidence="2">Tetratricopeptide repeat protein 5 OB fold domain-containing protein</fullName>
    </recommendedName>
</protein>
<sequence>ATKKGEEEEAARIAGEAAAAALKAEKAKEEEAARKLEAELEEARQKVELATKIREEEAERQRLLAEAAKSQKAEAAKGRKAKLREDQTEKKCELKVKRLKELVADFPGSEVCRTLKELQAGDRSSVPLVVKVVSVLERPGEVPVIVICCDSSGDFFALSFYNAELQKLGQAVVPMKTLLSVSQASFRQVTVSGPGGKKLSYSSVAVANPADAVILSGGSAGSTGSSLALATGRSMVYSTGAENRSAENE</sequence>